<name>A0ABD3NFJ7_9STRA</name>
<evidence type="ECO:0000313" key="2">
    <source>
        <dbReference type="Proteomes" id="UP001516023"/>
    </source>
</evidence>
<dbReference type="Proteomes" id="UP001516023">
    <property type="component" value="Unassembled WGS sequence"/>
</dbReference>
<sequence>GCFWQVKHQFAQAERRILSRSDDQLLSRAGYTSGKSSVSGKVGYHSASNIAGYVSLRHTEVVSLRMPPRSVGKFACDRINFETGMGSIGILWVFPGGSIRCMRNCWWRPTGDELDFAVGKGVSFLWNRGSFHFLWRAISSMQFHDGIEGIEDYPQSHNSLASKFPKIVDFGFCPNGLVGIGIGGL</sequence>
<keyword evidence="2" id="KW-1185">Reference proteome</keyword>
<gene>
    <name evidence="1" type="ORF">HJC23_003567</name>
</gene>
<proteinExistence type="predicted"/>
<accession>A0ABD3NFJ7</accession>
<dbReference type="AlphaFoldDB" id="A0ABD3NFJ7"/>
<feature type="non-terminal residue" evidence="1">
    <location>
        <position position="1"/>
    </location>
</feature>
<comment type="caution">
    <text evidence="1">The sequence shown here is derived from an EMBL/GenBank/DDBJ whole genome shotgun (WGS) entry which is preliminary data.</text>
</comment>
<dbReference type="EMBL" id="JABMIG020000645">
    <property type="protein sequence ID" value="KAL3773707.1"/>
    <property type="molecule type" value="Genomic_DNA"/>
</dbReference>
<evidence type="ECO:0000313" key="1">
    <source>
        <dbReference type="EMBL" id="KAL3773707.1"/>
    </source>
</evidence>
<organism evidence="1 2">
    <name type="scientific">Cyclotella cryptica</name>
    <dbReference type="NCBI Taxonomy" id="29204"/>
    <lineage>
        <taxon>Eukaryota</taxon>
        <taxon>Sar</taxon>
        <taxon>Stramenopiles</taxon>
        <taxon>Ochrophyta</taxon>
        <taxon>Bacillariophyta</taxon>
        <taxon>Coscinodiscophyceae</taxon>
        <taxon>Thalassiosirophycidae</taxon>
        <taxon>Stephanodiscales</taxon>
        <taxon>Stephanodiscaceae</taxon>
        <taxon>Cyclotella</taxon>
    </lineage>
</organism>
<evidence type="ECO:0008006" key="3">
    <source>
        <dbReference type="Google" id="ProtNLM"/>
    </source>
</evidence>
<protein>
    <recommendedName>
        <fullName evidence="3">Peptide-methionine (S)-S-oxide reductase</fullName>
    </recommendedName>
</protein>
<reference evidence="1 2" key="1">
    <citation type="journal article" date="2020" name="G3 (Bethesda)">
        <title>Improved Reference Genome for Cyclotella cryptica CCMP332, a Model for Cell Wall Morphogenesis, Salinity Adaptation, and Lipid Production in Diatoms (Bacillariophyta).</title>
        <authorList>
            <person name="Roberts W.R."/>
            <person name="Downey K.M."/>
            <person name="Ruck E.C."/>
            <person name="Traller J.C."/>
            <person name="Alverson A.J."/>
        </authorList>
    </citation>
    <scope>NUCLEOTIDE SEQUENCE [LARGE SCALE GENOMIC DNA]</scope>
    <source>
        <strain evidence="1 2">CCMP332</strain>
    </source>
</reference>